<evidence type="ECO:0000313" key="1">
    <source>
        <dbReference type="EMBL" id="CCX30135.1"/>
    </source>
</evidence>
<organism evidence="1 2">
    <name type="scientific">Pyronema omphalodes (strain CBS 100304)</name>
    <name type="common">Pyronema confluens</name>
    <dbReference type="NCBI Taxonomy" id="1076935"/>
    <lineage>
        <taxon>Eukaryota</taxon>
        <taxon>Fungi</taxon>
        <taxon>Dikarya</taxon>
        <taxon>Ascomycota</taxon>
        <taxon>Pezizomycotina</taxon>
        <taxon>Pezizomycetes</taxon>
        <taxon>Pezizales</taxon>
        <taxon>Pyronemataceae</taxon>
        <taxon>Pyronema</taxon>
    </lineage>
</organism>
<reference evidence="1 2" key="1">
    <citation type="journal article" date="2013" name="PLoS Genet.">
        <title>The genome and development-dependent transcriptomes of Pyronema confluens: a window into fungal evolution.</title>
        <authorList>
            <person name="Traeger S."/>
            <person name="Altegoer F."/>
            <person name="Freitag M."/>
            <person name="Gabaldon T."/>
            <person name="Kempken F."/>
            <person name="Kumar A."/>
            <person name="Marcet-Houben M."/>
            <person name="Poggeler S."/>
            <person name="Stajich J.E."/>
            <person name="Nowrousian M."/>
        </authorList>
    </citation>
    <scope>NUCLEOTIDE SEQUENCE [LARGE SCALE GENOMIC DNA]</scope>
    <source>
        <strain evidence="2">CBS 100304</strain>
        <tissue evidence="1">Vegetative mycelium</tissue>
    </source>
</reference>
<protein>
    <submittedName>
        <fullName evidence="1">Uncharacterized protein</fullName>
    </submittedName>
</protein>
<keyword evidence="2" id="KW-1185">Reference proteome</keyword>
<gene>
    <name evidence="1" type="ORF">PCON_08237</name>
</gene>
<name>U4LL95_PYROM</name>
<dbReference type="PANTHER" id="PTHR10039:SF16">
    <property type="entry name" value="GPI INOSITOL-DEACYLASE"/>
    <property type="match status" value="1"/>
</dbReference>
<dbReference type="OrthoDB" id="194358at2759"/>
<sequence length="207" mass="24043">MHRNNYTTAQGTRSGQVNDIAKSLNEASQKRIINNNQLSTISQLSESLLECQETINVLLTELGDHFGNTVRGKFGRKLKWPIKEPKVVSFIQKIGRYQQIFQQALQSNLVEVALRTEMTVNETSEVVKQVRNEQLDEQDARIMEATRNKINEVARWLSEFPFNTKHEESWEKHQDGTGNWLFEKEIYRQWGTSKPSAVWIHGDSRLR</sequence>
<dbReference type="EMBL" id="HF935427">
    <property type="protein sequence ID" value="CCX30135.1"/>
    <property type="molecule type" value="Genomic_DNA"/>
</dbReference>
<dbReference type="eggNOG" id="ENOG502S4IM">
    <property type="taxonomic scope" value="Eukaryota"/>
</dbReference>
<evidence type="ECO:0000313" key="2">
    <source>
        <dbReference type="Proteomes" id="UP000018144"/>
    </source>
</evidence>
<proteinExistence type="predicted"/>
<dbReference type="AlphaFoldDB" id="U4LL95"/>
<dbReference type="Proteomes" id="UP000018144">
    <property type="component" value="Unassembled WGS sequence"/>
</dbReference>
<accession>U4LL95</accession>
<dbReference type="PANTHER" id="PTHR10039">
    <property type="entry name" value="AMELOGENIN"/>
    <property type="match status" value="1"/>
</dbReference>